<feature type="compositionally biased region" description="Low complexity" evidence="1">
    <location>
        <begin position="277"/>
        <end position="288"/>
    </location>
</feature>
<evidence type="ECO:0000313" key="4">
    <source>
        <dbReference type="Proteomes" id="UP000241546"/>
    </source>
</evidence>
<dbReference type="Proteomes" id="UP000241546">
    <property type="component" value="Unassembled WGS sequence"/>
</dbReference>
<keyword evidence="2" id="KW-0732">Signal</keyword>
<sequence>MLRLALLPLLTGVALAATGDVTLTSTGCADSSGFEKCQKQANDQLSSCIAQAKKDNSQQELLACGCQNYVDNYNCYSASCWNRVWECEYQEYIIDYFINCPIAKLPVPYFPAPNKAPDACSCNVGKVFLAIQDAIQETATCSNNANSGDASSNLQQIQGCDCCEISGALSSLYNICPDTDPKLIGLSDVSELQSQLNTDFNSCGSYLDTYDCVNDLGYSLDGVTKYYKPTDVVPGGTATLSNAAGTVTSPASGTVFSYTNGGDGTVYTITAAGHVQASGDSGSRSGSDSGSGSGGSDGSDGSASSSSQTTGSGDAATTIASSQGRAMVVPLIACF</sequence>
<feature type="signal peptide" evidence="2">
    <location>
        <begin position="1"/>
        <end position="16"/>
    </location>
</feature>
<evidence type="ECO:0000313" key="3">
    <source>
        <dbReference type="EMBL" id="PTB70185.1"/>
    </source>
</evidence>
<feature type="region of interest" description="Disordered" evidence="1">
    <location>
        <begin position="277"/>
        <end position="320"/>
    </location>
</feature>
<name>A0A2T4BLJ1_9HYPO</name>
<dbReference type="GeneID" id="36605572"/>
<evidence type="ECO:0000256" key="2">
    <source>
        <dbReference type="SAM" id="SignalP"/>
    </source>
</evidence>
<proteinExistence type="predicted"/>
<dbReference type="EMBL" id="KZ680207">
    <property type="protein sequence ID" value="PTB70185.1"/>
    <property type="molecule type" value="Genomic_DNA"/>
</dbReference>
<protein>
    <recommendedName>
        <fullName evidence="5">Extracellular membrane protein CFEM domain-containing protein</fullName>
    </recommendedName>
</protein>
<accession>A0A2T4BLJ1</accession>
<organism evidence="3 4">
    <name type="scientific">Trichoderma citrinoviride</name>
    <dbReference type="NCBI Taxonomy" id="58853"/>
    <lineage>
        <taxon>Eukaryota</taxon>
        <taxon>Fungi</taxon>
        <taxon>Dikarya</taxon>
        <taxon>Ascomycota</taxon>
        <taxon>Pezizomycotina</taxon>
        <taxon>Sordariomycetes</taxon>
        <taxon>Hypocreomycetidae</taxon>
        <taxon>Hypocreales</taxon>
        <taxon>Hypocreaceae</taxon>
        <taxon>Trichoderma</taxon>
    </lineage>
</organism>
<feature type="compositionally biased region" description="Gly residues" evidence="1">
    <location>
        <begin position="289"/>
        <end position="298"/>
    </location>
</feature>
<feature type="chain" id="PRO_5015419355" description="Extracellular membrane protein CFEM domain-containing protein" evidence="2">
    <location>
        <begin position="17"/>
        <end position="335"/>
    </location>
</feature>
<evidence type="ECO:0000256" key="1">
    <source>
        <dbReference type="SAM" id="MobiDB-lite"/>
    </source>
</evidence>
<keyword evidence="4" id="KW-1185">Reference proteome</keyword>
<feature type="compositionally biased region" description="Low complexity" evidence="1">
    <location>
        <begin position="299"/>
        <end position="318"/>
    </location>
</feature>
<dbReference type="RefSeq" id="XP_024753505.1">
    <property type="nucleotide sequence ID" value="XM_024897454.1"/>
</dbReference>
<dbReference type="OrthoDB" id="3538998at2759"/>
<dbReference type="AlphaFoldDB" id="A0A2T4BLJ1"/>
<reference evidence="4" key="1">
    <citation type="submission" date="2016-07" db="EMBL/GenBank/DDBJ databases">
        <title>Multiple horizontal gene transfer events from other fungi enriched the ability of initially mycotrophic Trichoderma (Ascomycota) to feed on dead plant biomass.</title>
        <authorList>
            <consortium name="DOE Joint Genome Institute"/>
            <person name="Atanasova L."/>
            <person name="Chenthamara K."/>
            <person name="Zhang J."/>
            <person name="Grujic M."/>
            <person name="Henrissat B."/>
            <person name="Kuo A."/>
            <person name="Aerts A."/>
            <person name="Salamov A."/>
            <person name="Lipzen A."/>
            <person name="Labutti K."/>
            <person name="Barry K."/>
            <person name="Miao Y."/>
            <person name="Rahimi M.J."/>
            <person name="Shen Q."/>
            <person name="Grigoriev I.V."/>
            <person name="Kubicek C.P."/>
            <person name="Druzhinina I.S."/>
        </authorList>
    </citation>
    <scope>NUCLEOTIDE SEQUENCE [LARGE SCALE GENOMIC DNA]</scope>
    <source>
        <strain evidence="4">TUCIM 6016</strain>
    </source>
</reference>
<evidence type="ECO:0008006" key="5">
    <source>
        <dbReference type="Google" id="ProtNLM"/>
    </source>
</evidence>
<gene>
    <name evidence="3" type="ORF">BBK36DRAFT_137943</name>
</gene>